<keyword evidence="5" id="KW-0498">Mitosis</keyword>
<evidence type="ECO:0000313" key="11">
    <source>
        <dbReference type="EMBL" id="OMJ18639.1"/>
    </source>
</evidence>
<dbReference type="GO" id="GO:0051301">
    <property type="term" value="P:cell division"/>
    <property type="evidence" value="ECO:0007669"/>
    <property type="project" value="UniProtKB-KW"/>
</dbReference>
<dbReference type="InterPro" id="IPR027165">
    <property type="entry name" value="CND3"/>
</dbReference>
<evidence type="ECO:0000256" key="4">
    <source>
        <dbReference type="ARBA" id="ARBA00022618"/>
    </source>
</evidence>
<feature type="region of interest" description="Disordered" evidence="8">
    <location>
        <begin position="920"/>
        <end position="939"/>
    </location>
</feature>
<name>A0A1R1XVR8_9FUNG</name>
<evidence type="ECO:0000256" key="2">
    <source>
        <dbReference type="ARBA" id="ARBA00006533"/>
    </source>
</evidence>
<dbReference type="Pfam" id="PF12717">
    <property type="entry name" value="Cnd1"/>
    <property type="match status" value="1"/>
</dbReference>
<dbReference type="PANTHER" id="PTHR14418">
    <property type="entry name" value="CONDENSIN COMPLEX SUBUNIT 3-RELATED"/>
    <property type="match status" value="1"/>
</dbReference>
<evidence type="ECO:0000256" key="7">
    <source>
        <dbReference type="ARBA" id="ARBA00023306"/>
    </source>
</evidence>
<dbReference type="InterPro" id="IPR025977">
    <property type="entry name" value="Cnd3_C"/>
</dbReference>
<dbReference type="SUPFAM" id="SSF48371">
    <property type="entry name" value="ARM repeat"/>
    <property type="match status" value="1"/>
</dbReference>
<dbReference type="GO" id="GO:0007076">
    <property type="term" value="P:mitotic chromosome condensation"/>
    <property type="evidence" value="ECO:0007669"/>
    <property type="project" value="InterPro"/>
</dbReference>
<dbReference type="PANTHER" id="PTHR14418:SF5">
    <property type="entry name" value="CONDENSIN COMPLEX SUBUNIT 3"/>
    <property type="match status" value="1"/>
</dbReference>
<dbReference type="AlphaFoldDB" id="A0A1R1XVR8"/>
<keyword evidence="12" id="KW-1185">Reference proteome</keyword>
<dbReference type="EMBL" id="LSSN01001690">
    <property type="protein sequence ID" value="OMJ18639.1"/>
    <property type="molecule type" value="Genomic_DNA"/>
</dbReference>
<evidence type="ECO:0000313" key="12">
    <source>
        <dbReference type="Proteomes" id="UP000187283"/>
    </source>
</evidence>
<dbReference type="Pfam" id="PF12719">
    <property type="entry name" value="Cnd3"/>
    <property type="match status" value="1"/>
</dbReference>
<keyword evidence="4" id="KW-0132">Cell division</keyword>
<evidence type="ECO:0000259" key="9">
    <source>
        <dbReference type="Pfam" id="PF12717"/>
    </source>
</evidence>
<evidence type="ECO:0000256" key="3">
    <source>
        <dbReference type="ARBA" id="ARBA00022454"/>
    </source>
</evidence>
<comment type="subcellular location">
    <subcellularLocation>
        <location evidence="1">Chromosome</location>
    </subcellularLocation>
</comment>
<dbReference type="InterPro" id="IPR016024">
    <property type="entry name" value="ARM-type_fold"/>
</dbReference>
<evidence type="ECO:0000256" key="6">
    <source>
        <dbReference type="ARBA" id="ARBA00023067"/>
    </source>
</evidence>
<keyword evidence="7" id="KW-0131">Cell cycle</keyword>
<keyword evidence="3" id="KW-0158">Chromosome</keyword>
<dbReference type="InterPro" id="IPR011989">
    <property type="entry name" value="ARM-like"/>
</dbReference>
<dbReference type="GO" id="GO:0000796">
    <property type="term" value="C:condensin complex"/>
    <property type="evidence" value="ECO:0007669"/>
    <property type="project" value="InterPro"/>
</dbReference>
<dbReference type="Gene3D" id="1.25.10.10">
    <property type="entry name" value="Leucine-rich Repeat Variant"/>
    <property type="match status" value="1"/>
</dbReference>
<dbReference type="OrthoDB" id="27187at2759"/>
<comment type="similarity">
    <text evidence="2">Belongs to the CND3 (condensin subunit 3) family.</text>
</comment>
<sequence>MKGSYSSQDVEKDLERILNSAQKSGSLHQRSIIELRKIQENKRTDNGVGEVQEFESVFTEEFMKKLDLALSVKKKEPAVERILKFIVSFIHYGYKKEEEFIPASNKMDTDDVFDDDSPANSQEHVGTLTSRFTEDIILNLLRGFLSKEKMVRLRCCQLVSMLVVLLKDIDEDLYEELINLLEKRLLDKEAGVRANAAIALCRLLNGEQAENSKSLKKLASMIKSEPNAEVRRAIMLGIDVNSITIPRLLERARDKDAVNRRVLFGKILPKVDYRVLSIEKREELLLAGIRDRDSTVLQACIQLVASYWLKDADYNLVTLFEGLDVVDSTIADDTIKALLNSYPEIADRIEFSSKVWDELQPESAFILRHTLEYYKEKKDISSLEDRLPETLEVVKLIRKQLDSRSSSDERDFNHNEDDHDIEIADAEIDYIILQLLIISKNLDFLDELGRREMLTLMRKLLVIPDISEQHIGHIMDIIRKLALDETDFTQITVEVISGVQQNGEEALLIALFDISFVFGIDEISENLKKDELASVFMSALESENSEIQAIAAEGLAKLLYGGRIPNASLVLHNLAVMYFHILTVENLNLRQCLSYFFPAYCYSLPSNQKEMAKAVVPIFIEYSSCYYLEWKGKVSDTSFQTTTQINQQLFSWADPRISLELSKNIGSVTNDSNLGEELVWFFEIGVDALMAANNYCKNIDENSNLEIIVLIIKGLIQLTLKLGLENVPKSELEIASASYNKPNSVKNLLFVYEKLFILCRCLKLECSSRFKSDLVLKRGIDKLESNLAKLLKNSRLGYNISELFRDLLQNDQLRVLYKTFAKGDDLNVLEELNLKQSTVNSALISELDLNSDDIPNDSGDDAIFDEKIEKEEVSAGAEDIHDDLESLNAIENIEDQTKKLNMISENKSIVKKNGILKPKKPRKSIDIKGRRPYPNKLVFDPKSELDSVRQQIDDILLDE</sequence>
<dbReference type="GO" id="GO:0000793">
    <property type="term" value="C:condensed chromosome"/>
    <property type="evidence" value="ECO:0007669"/>
    <property type="project" value="TreeGrafter"/>
</dbReference>
<evidence type="ECO:0000259" key="10">
    <source>
        <dbReference type="Pfam" id="PF12719"/>
    </source>
</evidence>
<proteinExistence type="inferred from homology"/>
<reference evidence="11 12" key="1">
    <citation type="submission" date="2017-01" db="EMBL/GenBank/DDBJ databases">
        <authorList>
            <person name="Mah S.A."/>
            <person name="Swanson W.J."/>
            <person name="Moy G.W."/>
            <person name="Vacquier V.D."/>
        </authorList>
    </citation>
    <scope>NUCLEOTIDE SEQUENCE [LARGE SCALE GENOMIC DNA]</scope>
    <source>
        <strain evidence="11 12">GSMNP</strain>
    </source>
</reference>
<dbReference type="InterPro" id="IPR032682">
    <property type="entry name" value="Cnd1_C"/>
</dbReference>
<feature type="domain" description="Condensin complex subunit 1 C-terminal" evidence="9">
    <location>
        <begin position="172"/>
        <end position="232"/>
    </location>
</feature>
<feature type="domain" description="Nuclear condensin complex subunit 3 C-terminal" evidence="10">
    <location>
        <begin position="494"/>
        <end position="719"/>
    </location>
</feature>
<gene>
    <name evidence="11" type="ORF">AYI70_g5240</name>
</gene>
<evidence type="ECO:0000256" key="8">
    <source>
        <dbReference type="SAM" id="MobiDB-lite"/>
    </source>
</evidence>
<dbReference type="STRING" id="133412.A0A1R1XVR8"/>
<dbReference type="Proteomes" id="UP000187283">
    <property type="component" value="Unassembled WGS sequence"/>
</dbReference>
<comment type="caution">
    <text evidence="11">The sequence shown here is derived from an EMBL/GenBank/DDBJ whole genome shotgun (WGS) entry which is preliminary data.</text>
</comment>
<evidence type="ECO:0000256" key="1">
    <source>
        <dbReference type="ARBA" id="ARBA00004286"/>
    </source>
</evidence>
<keyword evidence="6" id="KW-0226">DNA condensation</keyword>
<evidence type="ECO:0000256" key="5">
    <source>
        <dbReference type="ARBA" id="ARBA00022776"/>
    </source>
</evidence>
<accession>A0A1R1XVR8</accession>
<organism evidence="11 12">
    <name type="scientific">Smittium culicis</name>
    <dbReference type="NCBI Taxonomy" id="133412"/>
    <lineage>
        <taxon>Eukaryota</taxon>
        <taxon>Fungi</taxon>
        <taxon>Fungi incertae sedis</taxon>
        <taxon>Zoopagomycota</taxon>
        <taxon>Kickxellomycotina</taxon>
        <taxon>Harpellomycetes</taxon>
        <taxon>Harpellales</taxon>
        <taxon>Legeriomycetaceae</taxon>
        <taxon>Smittium</taxon>
    </lineage>
</organism>
<protein>
    <submittedName>
        <fullName evidence="11">Condensin complex subunit 3</fullName>
    </submittedName>
</protein>